<feature type="domain" description="Oxidoreductase molybdopterin-binding" evidence="4">
    <location>
        <begin position="265"/>
        <end position="411"/>
    </location>
</feature>
<dbReference type="InterPro" id="IPR000572">
    <property type="entry name" value="OxRdtase_Mopterin-bd_dom"/>
</dbReference>
<evidence type="ECO:0000313" key="6">
    <source>
        <dbReference type="Proteomes" id="UP001056455"/>
    </source>
</evidence>
<evidence type="ECO:0000256" key="2">
    <source>
        <dbReference type="SAM" id="Phobius"/>
    </source>
</evidence>
<dbReference type="InterPro" id="IPR036374">
    <property type="entry name" value="OxRdtase_Mopterin-bd_sf"/>
</dbReference>
<proteinExistence type="predicted"/>
<feature type="region of interest" description="Disordered" evidence="1">
    <location>
        <begin position="509"/>
        <end position="528"/>
    </location>
</feature>
<keyword evidence="3" id="KW-0732">Signal</keyword>
<sequence>MSTPTASTRALGAVSGLVAATAGVLAAHGTAALLPGVTPPVTAVGNRAIDWTPQPVKDWAIETFGAADKAVLVGGVLLTVALLAGATGLIGVRRRGTALALLAGLVVLASAAMFTDRASTAGPVGQGLTATVLAVVGLGGLWWLLDAVGTGRPAVPVGGLRSRAGAATTRTRVLRSDDTDLEATSDFDRRRFLQAAGALAAVGAAGGVVVETGGAAAVASRDALRLPAPAVPAVPVPDGVSFELPGLTPHLTSNADFYRVDTALTVPDVPLEGYRLRIHGLVDHPLELTFSDLLDRRLVERRITLTCVSNPVGGDLVDNATWIGVPMRELLAEAGVQQHADAVKSTSADGFTAGTPLEALTDDREALVAIGMNGEPLPLEHGFPVRMVTPGLYGYVSATKWLVDLKVTRFADFSAYWTSRGYAERAPIKLSSRIDVPGSFERLDSGRRVVAGVAWAQPHGIDAVEVRVDGGDWQQAELAEEDSTVTWRPWRWDWPAEPGTHRLEVRATDRTGETQTSQRVPVAPDGSTGWHSVTVTVT</sequence>
<evidence type="ECO:0000313" key="5">
    <source>
        <dbReference type="EMBL" id="USQ80383.1"/>
    </source>
</evidence>
<dbReference type="Gene3D" id="3.90.420.10">
    <property type="entry name" value="Oxidoreductase, molybdopterin-binding domain"/>
    <property type="match status" value="1"/>
</dbReference>
<dbReference type="Pfam" id="PF00174">
    <property type="entry name" value="Oxidored_molyb"/>
    <property type="match status" value="1"/>
</dbReference>
<evidence type="ECO:0000256" key="1">
    <source>
        <dbReference type="SAM" id="MobiDB-lite"/>
    </source>
</evidence>
<evidence type="ECO:0000256" key="3">
    <source>
        <dbReference type="SAM" id="SignalP"/>
    </source>
</evidence>
<feature type="signal peptide" evidence="3">
    <location>
        <begin position="1"/>
        <end position="26"/>
    </location>
</feature>
<name>A0ABY4YUE2_9MICO</name>
<dbReference type="EMBL" id="CP099489">
    <property type="protein sequence ID" value="USQ80383.1"/>
    <property type="molecule type" value="Genomic_DNA"/>
</dbReference>
<organism evidence="5 6">
    <name type="scientific">Ornithinimicrobium faecis</name>
    <dbReference type="NCBI Taxonomy" id="2934158"/>
    <lineage>
        <taxon>Bacteria</taxon>
        <taxon>Bacillati</taxon>
        <taxon>Actinomycetota</taxon>
        <taxon>Actinomycetes</taxon>
        <taxon>Micrococcales</taxon>
        <taxon>Ornithinimicrobiaceae</taxon>
        <taxon>Ornithinimicrobium</taxon>
    </lineage>
</organism>
<feature type="transmembrane region" description="Helical" evidence="2">
    <location>
        <begin position="127"/>
        <end position="145"/>
    </location>
</feature>
<feature type="transmembrane region" description="Helical" evidence="2">
    <location>
        <begin position="97"/>
        <end position="115"/>
    </location>
</feature>
<dbReference type="SUPFAM" id="SSF81296">
    <property type="entry name" value="E set domains"/>
    <property type="match status" value="1"/>
</dbReference>
<evidence type="ECO:0000259" key="4">
    <source>
        <dbReference type="Pfam" id="PF00174"/>
    </source>
</evidence>
<feature type="transmembrane region" description="Helical" evidence="2">
    <location>
        <begin position="70"/>
        <end position="90"/>
    </location>
</feature>
<keyword evidence="2" id="KW-1133">Transmembrane helix</keyword>
<dbReference type="Gene3D" id="2.60.40.650">
    <property type="match status" value="1"/>
</dbReference>
<dbReference type="PANTHER" id="PTHR19372">
    <property type="entry name" value="SULFITE REDUCTASE"/>
    <property type="match status" value="1"/>
</dbReference>
<dbReference type="PANTHER" id="PTHR19372:SF7">
    <property type="entry name" value="SULFITE OXIDASE, MITOCHONDRIAL"/>
    <property type="match status" value="1"/>
</dbReference>
<feature type="chain" id="PRO_5045543175" evidence="3">
    <location>
        <begin position="27"/>
        <end position="538"/>
    </location>
</feature>
<keyword evidence="2" id="KW-0812">Transmembrane</keyword>
<gene>
    <name evidence="5" type="ORF">NF556_01580</name>
</gene>
<dbReference type="SUPFAM" id="SSF56524">
    <property type="entry name" value="Oxidoreductase molybdopterin-binding domain"/>
    <property type="match status" value="1"/>
</dbReference>
<dbReference type="InterPro" id="IPR014756">
    <property type="entry name" value="Ig_E-set"/>
</dbReference>
<dbReference type="Proteomes" id="UP001056455">
    <property type="component" value="Chromosome"/>
</dbReference>
<dbReference type="RefSeq" id="WP_252593759.1">
    <property type="nucleotide sequence ID" value="NZ_CP099489.1"/>
</dbReference>
<reference evidence="5" key="1">
    <citation type="submission" date="2022-06" db="EMBL/GenBank/DDBJ databases">
        <title>Ornithinimicrobium HY1793.</title>
        <authorList>
            <person name="Huang Y."/>
        </authorList>
    </citation>
    <scope>NUCLEOTIDE SEQUENCE</scope>
    <source>
        <strain evidence="5">HY1793</strain>
    </source>
</reference>
<keyword evidence="6" id="KW-1185">Reference proteome</keyword>
<accession>A0ABY4YUE2</accession>
<protein>
    <submittedName>
        <fullName evidence="5">Molybdopterin-dependent oxidoreductase</fullName>
    </submittedName>
</protein>
<keyword evidence="2" id="KW-0472">Membrane</keyword>